<dbReference type="Proteomes" id="UP000004019">
    <property type="component" value="Unassembled WGS sequence"/>
</dbReference>
<accession>I9FRT8</accession>
<comment type="caution">
    <text evidence="1">The sequence shown here is derived from an EMBL/GenBank/DDBJ whole genome shotgun (WGS) entry which is preliminary data.</text>
</comment>
<reference evidence="1 2" key="1">
    <citation type="submission" date="2012-02" db="EMBL/GenBank/DDBJ databases">
        <title>The Genome Sequence of Bacteroides dorei CL03T12C01.</title>
        <authorList>
            <consortium name="The Broad Institute Genome Sequencing Platform"/>
            <person name="Earl A."/>
            <person name="Ward D."/>
            <person name="Feldgarden M."/>
            <person name="Gevers D."/>
            <person name="Zitomersky N.L."/>
            <person name="Coyne M.J."/>
            <person name="Comstock L.E."/>
            <person name="Young S.K."/>
            <person name="Zeng Q."/>
            <person name="Gargeya S."/>
            <person name="Fitzgerald M."/>
            <person name="Haas B."/>
            <person name="Abouelleil A."/>
            <person name="Alvarado L."/>
            <person name="Arachchi H.M."/>
            <person name="Berlin A."/>
            <person name="Chapman S.B."/>
            <person name="Gearin G."/>
            <person name="Goldberg J."/>
            <person name="Griggs A."/>
            <person name="Gujja S."/>
            <person name="Hansen M."/>
            <person name="Heiman D."/>
            <person name="Howarth C."/>
            <person name="Larimer J."/>
            <person name="Lui A."/>
            <person name="MacDonald P.J.P."/>
            <person name="McCowen C."/>
            <person name="Montmayeur A."/>
            <person name="Murphy C."/>
            <person name="Neiman D."/>
            <person name="Pearson M."/>
            <person name="Priest M."/>
            <person name="Roberts A."/>
            <person name="Saif S."/>
            <person name="Shea T."/>
            <person name="Sisk P."/>
            <person name="Stolte C."/>
            <person name="Sykes S."/>
            <person name="Wortman J."/>
            <person name="Nusbaum C."/>
            <person name="Birren B."/>
        </authorList>
    </citation>
    <scope>NUCLEOTIDE SEQUENCE [LARGE SCALE GENOMIC DNA]</scope>
    <source>
        <strain evidence="1 2">CL03T12C01</strain>
    </source>
</reference>
<dbReference type="HOGENOM" id="CLU_695697_0_0_10"/>
<dbReference type="EMBL" id="AGXI01000018">
    <property type="protein sequence ID" value="EIY36429.1"/>
    <property type="molecule type" value="Genomic_DNA"/>
</dbReference>
<organism evidence="1 2">
    <name type="scientific">Phocaeicola dorei CL03T12C01</name>
    <dbReference type="NCBI Taxonomy" id="997877"/>
    <lineage>
        <taxon>Bacteria</taxon>
        <taxon>Pseudomonadati</taxon>
        <taxon>Bacteroidota</taxon>
        <taxon>Bacteroidia</taxon>
        <taxon>Bacteroidales</taxon>
        <taxon>Bacteroidaceae</taxon>
        <taxon>Phocaeicola</taxon>
    </lineage>
</organism>
<evidence type="ECO:0008006" key="3">
    <source>
        <dbReference type="Google" id="ProtNLM"/>
    </source>
</evidence>
<sequence>MIGKAKSISHGINDIRYITGESRNKKHPELIFHVKDNLLPPGLDATGIWDSMQLTLEKFKRVRNSVIRIEVSPAKEHTKDFTIDDWQRLWDDFMSEFDNIELLDKNGKTYSPKTNLKGSKGTVRLHLESKSGIPHLHGAFCRIDERGNINNDHDIHLRAQRAAERVALKRGWTTAAKVRETNIGQVNRDCMETLQSMESWSWDEYVARLRSKGYEFWELRDNKKILRGYVLKKGNARYKASELGRGRNFMASKLESTWKKLHAVSKTAKQTSSAAVITRPVTIPVKGTTSVMPRQTSVQVQRTAPVPQYTVYRPGTSPYHIDIDEESRRFFIPDEALDVFNDEFDYRETANSRDLTDMAVALFVGMLDAPAVLSGGGGGGSNDLPWGRREDEDEREWARRCAREAARVIGKKPKTERKR</sequence>
<dbReference type="RefSeq" id="WP_007855142.1">
    <property type="nucleotide sequence ID" value="NZ_CP011531.1"/>
</dbReference>
<gene>
    <name evidence="1" type="ORF">HMPREF1065_02899</name>
</gene>
<dbReference type="AlphaFoldDB" id="I9FRT8"/>
<evidence type="ECO:0000313" key="1">
    <source>
        <dbReference type="EMBL" id="EIY36429.1"/>
    </source>
</evidence>
<name>I9FRT8_9BACT</name>
<dbReference type="PATRIC" id="fig|997877.3.peg.3051"/>
<proteinExistence type="predicted"/>
<evidence type="ECO:0000313" key="2">
    <source>
        <dbReference type="Proteomes" id="UP000004019"/>
    </source>
</evidence>
<protein>
    <recommendedName>
        <fullName evidence="3">Relaxase</fullName>
    </recommendedName>
</protein>